<name>A0A9Q0Y0Y6_9SAUR</name>
<protein>
    <recommendedName>
        <fullName evidence="1">Myb/SANT-like DNA-binding domain-containing protein</fullName>
    </recommendedName>
</protein>
<evidence type="ECO:0000313" key="3">
    <source>
        <dbReference type="Proteomes" id="UP001142489"/>
    </source>
</evidence>
<reference evidence="2" key="1">
    <citation type="journal article" date="2023" name="DNA Res.">
        <title>Chromosome-level genome assembly of Phrynocephalus forsythii using third-generation DNA sequencing and Hi-C analysis.</title>
        <authorList>
            <person name="Qi Y."/>
            <person name="Zhao W."/>
            <person name="Zhao Y."/>
            <person name="Niu C."/>
            <person name="Cao S."/>
            <person name="Zhang Y."/>
        </authorList>
    </citation>
    <scope>NUCLEOTIDE SEQUENCE</scope>
    <source>
        <tissue evidence="2">Muscle</tissue>
    </source>
</reference>
<proteinExistence type="predicted"/>
<dbReference type="OrthoDB" id="9050360at2759"/>
<organism evidence="2 3">
    <name type="scientific">Phrynocephalus forsythii</name>
    <dbReference type="NCBI Taxonomy" id="171643"/>
    <lineage>
        <taxon>Eukaryota</taxon>
        <taxon>Metazoa</taxon>
        <taxon>Chordata</taxon>
        <taxon>Craniata</taxon>
        <taxon>Vertebrata</taxon>
        <taxon>Euteleostomi</taxon>
        <taxon>Lepidosauria</taxon>
        <taxon>Squamata</taxon>
        <taxon>Bifurcata</taxon>
        <taxon>Unidentata</taxon>
        <taxon>Episquamata</taxon>
        <taxon>Toxicofera</taxon>
        <taxon>Iguania</taxon>
        <taxon>Acrodonta</taxon>
        <taxon>Agamidae</taxon>
        <taxon>Agaminae</taxon>
        <taxon>Phrynocephalus</taxon>
    </lineage>
</organism>
<dbReference type="Pfam" id="PF13837">
    <property type="entry name" value="Myb_DNA-bind_4"/>
    <property type="match status" value="1"/>
</dbReference>
<feature type="domain" description="Myb/SANT-like DNA-binding" evidence="1">
    <location>
        <begin position="25"/>
        <end position="112"/>
    </location>
</feature>
<dbReference type="InterPro" id="IPR044822">
    <property type="entry name" value="Myb_DNA-bind_4"/>
</dbReference>
<dbReference type="Proteomes" id="UP001142489">
    <property type="component" value="Unassembled WGS sequence"/>
</dbReference>
<sequence length="186" mass="20326">MDNDDRLDESQGSTKSVKVKRGVIWGNAETSALIKIWGEAEVKYALSSLKRNYEIFEMISTELSKIGFCRSTEECRTKMKSLRKLYKQAVLPNNASGSGRSKFIWYDEMAQIFRTDTSIHPLRTTESKSAAETGTETMEGAGDVLVTLDLVETTDVQLSTGSDISGTGIVDDAIIPTTGLSSQAAP</sequence>
<dbReference type="PANTHER" id="PTHR47595">
    <property type="entry name" value="HEAT SHOCK 70 KDA PROTEIN 14"/>
    <property type="match status" value="1"/>
</dbReference>
<keyword evidence="3" id="KW-1185">Reference proteome</keyword>
<evidence type="ECO:0000259" key="1">
    <source>
        <dbReference type="Pfam" id="PF13837"/>
    </source>
</evidence>
<dbReference type="AlphaFoldDB" id="A0A9Q0Y0Y6"/>
<dbReference type="FunFam" id="1.10.10.60:FF:000032">
    <property type="entry name" value="Zinc finger and SCAN domain-containing 20"/>
    <property type="match status" value="1"/>
</dbReference>
<dbReference type="Gene3D" id="1.10.10.60">
    <property type="entry name" value="Homeodomain-like"/>
    <property type="match status" value="1"/>
</dbReference>
<dbReference type="PANTHER" id="PTHR47595:SF1">
    <property type="entry name" value="MYB_SANT-LIKE DNA-BINDING DOMAIN-CONTAINING PROTEIN"/>
    <property type="match status" value="1"/>
</dbReference>
<evidence type="ECO:0000313" key="2">
    <source>
        <dbReference type="EMBL" id="KAJ7338069.1"/>
    </source>
</evidence>
<dbReference type="EMBL" id="JAPFRF010000003">
    <property type="protein sequence ID" value="KAJ7338069.1"/>
    <property type="molecule type" value="Genomic_DNA"/>
</dbReference>
<accession>A0A9Q0Y0Y6</accession>
<gene>
    <name evidence="2" type="ORF">JRQ81_010609</name>
</gene>
<comment type="caution">
    <text evidence="2">The sequence shown here is derived from an EMBL/GenBank/DDBJ whole genome shotgun (WGS) entry which is preliminary data.</text>
</comment>